<dbReference type="CDD" id="cd04171">
    <property type="entry name" value="SelB"/>
    <property type="match status" value="1"/>
</dbReference>
<keyword evidence="3" id="KW-0963">Cytoplasm</keyword>
<dbReference type="InterPro" id="IPR027417">
    <property type="entry name" value="P-loop_NTPase"/>
</dbReference>
<dbReference type="InterPro" id="IPR000795">
    <property type="entry name" value="T_Tr_GTP-bd_dom"/>
</dbReference>
<dbReference type="CDD" id="cd15491">
    <property type="entry name" value="selB_III"/>
    <property type="match status" value="1"/>
</dbReference>
<sequence>MKKVILGTAGHIDHGKSAIVKALTGIDPDRLKEEKERGITIDLGFANIRYPDLIVGIVDVPGHERLIKNMLAGVGGIDIVMLVVAADEGVMPQTKEHLAICDLLKIKSGLIALNKVDLVDEETIELAKEDVKEAVKGTFLENAQIIPVSAKTGYNIELLKEKIRQLALSVEEKSTGGIFRMPIDRVFTLKGFGTVVTGTVLSGKISVDSPVEILPARISSRIRGLQSHGEKLDEAYAGQRVGINLQGVSKEDLKRGDVVSIPQKLKLTTFLEVKIKLLKDVSPLKNGAPIHFYLTTSETVGRIKLFNKAEILPEEESFAYVKLQEPIVAMAQDKFIFRRFSPLETLGGGIVLDPDPPRKKREIQSEHLELLSSGSLSQKIEIKIKRKAFKGVSISELEGWINADLKEIKKAIDELLEKRKIIKAENQLFHIDVFNNFKSSLLNLLKEFHQTNPFKEGLPKEELKTKLSVDSELLMLLPYIEEISVEGNTVKLKSAQREEIDPVLEERIIRELQREFQPPLKEEIAQKLSISESKLSDILKIIVKKGKIVRINDSLYLPVESYNKMLELLKDFFSKKNEMTVSEFRNLLNTTRRYAIAYLEHLDSHKITLRIGEIRKMVKRG</sequence>
<evidence type="ECO:0000256" key="1">
    <source>
        <dbReference type="ARBA" id="ARBA00004496"/>
    </source>
</evidence>
<dbReference type="SUPFAM" id="SSF46785">
    <property type="entry name" value="Winged helix' DNA-binding domain"/>
    <property type="match status" value="2"/>
</dbReference>
<dbReference type="InterPro" id="IPR009000">
    <property type="entry name" value="Transl_B-barrel_sf"/>
</dbReference>
<dbReference type="Pfam" id="PF00009">
    <property type="entry name" value="GTP_EFTU"/>
    <property type="match status" value="1"/>
</dbReference>
<evidence type="ECO:0000256" key="8">
    <source>
        <dbReference type="ARBA" id="ARBA00031615"/>
    </source>
</evidence>
<dbReference type="Pfam" id="PF09106">
    <property type="entry name" value="WHD_2nd_SelB"/>
    <property type="match status" value="1"/>
</dbReference>
<dbReference type="PANTHER" id="PTHR42854:SF3">
    <property type="entry name" value="EUKARYOTIC TRANSLATION INITIATION FACTOR 2 SUBUNIT 3-RELATED"/>
    <property type="match status" value="1"/>
</dbReference>
<dbReference type="PROSITE" id="PS00301">
    <property type="entry name" value="G_TR_1"/>
    <property type="match status" value="1"/>
</dbReference>
<dbReference type="InterPro" id="IPR004161">
    <property type="entry name" value="EFTu-like_2"/>
</dbReference>
<comment type="function">
    <text evidence="7">Translation factor necessary for the incorporation of selenocysteine into proteins. It probably replaces EF-Tu for the insertion of selenocysteine directed by the UGA codon. SelB binds GTP and GDP.</text>
</comment>
<dbReference type="GO" id="GO:0016259">
    <property type="term" value="P:selenocysteine metabolic process"/>
    <property type="evidence" value="ECO:0007669"/>
    <property type="project" value="TreeGrafter"/>
</dbReference>
<dbReference type="FunFam" id="3.40.50.300:FF:001064">
    <property type="entry name" value="Selenocysteine-specific translation elongation factor"/>
    <property type="match status" value="1"/>
</dbReference>
<dbReference type="InterPro" id="IPR050543">
    <property type="entry name" value="eIF2G"/>
</dbReference>
<dbReference type="SUPFAM" id="SSF50447">
    <property type="entry name" value="Translation proteins"/>
    <property type="match status" value="1"/>
</dbReference>
<gene>
    <name evidence="10" type="primary">selB</name>
    <name evidence="10" type="ORF">V4D31_00495</name>
</gene>
<name>A0AAU8H1I0_9BACT</name>
<proteinExistence type="predicted"/>
<organism evidence="10">
    <name type="scientific">Thermodesulfovibrio obliviosus</name>
    <dbReference type="NCBI Taxonomy" id="3118332"/>
    <lineage>
        <taxon>Bacteria</taxon>
        <taxon>Pseudomonadati</taxon>
        <taxon>Nitrospirota</taxon>
        <taxon>Thermodesulfovibrionia</taxon>
        <taxon>Thermodesulfovibrionales</taxon>
        <taxon>Thermodesulfovibrionaceae</taxon>
        <taxon>Thermodesulfovibrio</taxon>
    </lineage>
</organism>
<keyword evidence="5" id="KW-0648">Protein biosynthesis</keyword>
<dbReference type="NCBIfam" id="TIGR00231">
    <property type="entry name" value="small_GTP"/>
    <property type="match status" value="1"/>
</dbReference>
<keyword evidence="4" id="KW-0547">Nucleotide-binding</keyword>
<dbReference type="GO" id="GO:0005525">
    <property type="term" value="F:GTP binding"/>
    <property type="evidence" value="ECO:0007669"/>
    <property type="project" value="UniProtKB-KW"/>
</dbReference>
<dbReference type="Pfam" id="PF25461">
    <property type="entry name" value="Beta-barrel_SelB"/>
    <property type="match status" value="1"/>
</dbReference>
<dbReference type="GO" id="GO:0000049">
    <property type="term" value="F:tRNA binding"/>
    <property type="evidence" value="ECO:0007669"/>
    <property type="project" value="TreeGrafter"/>
</dbReference>
<dbReference type="InterPro" id="IPR036390">
    <property type="entry name" value="WH_DNA-bd_sf"/>
</dbReference>
<dbReference type="InterPro" id="IPR036388">
    <property type="entry name" value="WH-like_DNA-bd_sf"/>
</dbReference>
<dbReference type="GO" id="GO:0003746">
    <property type="term" value="F:translation elongation factor activity"/>
    <property type="evidence" value="ECO:0007669"/>
    <property type="project" value="UniProtKB-KW"/>
</dbReference>
<comment type="subcellular location">
    <subcellularLocation>
        <location evidence="1">Cytoplasm</location>
    </subcellularLocation>
</comment>
<feature type="domain" description="Tr-type G" evidence="9">
    <location>
        <begin position="1"/>
        <end position="171"/>
    </location>
</feature>
<dbReference type="GO" id="GO:0035368">
    <property type="term" value="F:selenocysteine insertion sequence binding"/>
    <property type="evidence" value="ECO:0007669"/>
    <property type="project" value="TreeGrafter"/>
</dbReference>
<dbReference type="NCBIfam" id="TIGR00475">
    <property type="entry name" value="selB"/>
    <property type="match status" value="1"/>
</dbReference>
<dbReference type="FunFam" id="2.40.30.10:FF:000224">
    <property type="entry name" value="Selenocysteine-specific translation elongation factor"/>
    <property type="match status" value="1"/>
</dbReference>
<dbReference type="AlphaFoldDB" id="A0AAU8H1I0"/>
<dbReference type="SUPFAM" id="SSF52540">
    <property type="entry name" value="P-loop containing nucleoside triphosphate hydrolases"/>
    <property type="match status" value="1"/>
</dbReference>
<keyword evidence="6" id="KW-0342">GTP-binding</keyword>
<dbReference type="Pfam" id="PF03144">
    <property type="entry name" value="GTP_EFTU_D2"/>
    <property type="match status" value="1"/>
</dbReference>
<evidence type="ECO:0000313" key="10">
    <source>
        <dbReference type="EMBL" id="XCH48647.1"/>
    </source>
</evidence>
<reference evidence="10" key="1">
    <citation type="submission" date="2024-01" db="EMBL/GenBank/DDBJ databases">
        <title>The first autotrophic representatives of the genus Thermodesulfovibrio.</title>
        <authorList>
            <person name="Maltseva A.I."/>
            <person name="Elcheninov A.G."/>
            <person name="Kublanov I.V."/>
            <person name="Lebedinsky A.V."/>
            <person name="Frolov E.N."/>
        </authorList>
    </citation>
    <scope>NUCLEOTIDE SEQUENCE</scope>
    <source>
        <strain evidence="10">3462-1</strain>
    </source>
</reference>
<evidence type="ECO:0000256" key="5">
    <source>
        <dbReference type="ARBA" id="ARBA00022917"/>
    </source>
</evidence>
<dbReference type="CDD" id="cd03696">
    <property type="entry name" value="SelB_II"/>
    <property type="match status" value="1"/>
</dbReference>
<dbReference type="InterPro" id="IPR015190">
    <property type="entry name" value="Elong_fac_SelB-wing-hlx_typ-2"/>
</dbReference>
<dbReference type="InterPro" id="IPR004535">
    <property type="entry name" value="Transl_elong_SelB"/>
</dbReference>
<dbReference type="InterPro" id="IPR031157">
    <property type="entry name" value="G_TR_CS"/>
</dbReference>
<evidence type="ECO:0000259" key="9">
    <source>
        <dbReference type="PROSITE" id="PS51722"/>
    </source>
</evidence>
<accession>A0AAU8H1I0</accession>
<evidence type="ECO:0000256" key="7">
    <source>
        <dbReference type="ARBA" id="ARBA00025526"/>
    </source>
</evidence>
<evidence type="ECO:0000256" key="3">
    <source>
        <dbReference type="ARBA" id="ARBA00022490"/>
    </source>
</evidence>
<dbReference type="InterPro" id="IPR009001">
    <property type="entry name" value="Transl_elong_EF1A/Init_IF2_C"/>
</dbReference>
<dbReference type="Pfam" id="PF09107">
    <property type="entry name" value="WHD_3rd_SelB"/>
    <property type="match status" value="1"/>
</dbReference>
<dbReference type="Gene3D" id="3.40.50.300">
    <property type="entry name" value="P-loop containing nucleotide triphosphate hydrolases"/>
    <property type="match status" value="1"/>
</dbReference>
<dbReference type="GO" id="GO:0003924">
    <property type="term" value="F:GTPase activity"/>
    <property type="evidence" value="ECO:0007669"/>
    <property type="project" value="InterPro"/>
</dbReference>
<dbReference type="RefSeq" id="WP_353686289.1">
    <property type="nucleotide sequence ID" value="NZ_CP144374.1"/>
</dbReference>
<evidence type="ECO:0000256" key="6">
    <source>
        <dbReference type="ARBA" id="ARBA00023134"/>
    </source>
</evidence>
<dbReference type="PANTHER" id="PTHR42854">
    <property type="entry name" value="EUKARYOTIC TRANSLATION INITIATION FACTOR 2 SUBUNIT 3 FAMILY MEMBER"/>
    <property type="match status" value="1"/>
</dbReference>
<evidence type="ECO:0000256" key="4">
    <source>
        <dbReference type="ARBA" id="ARBA00022741"/>
    </source>
</evidence>
<evidence type="ECO:0000256" key="2">
    <source>
        <dbReference type="ARBA" id="ARBA00015953"/>
    </source>
</evidence>
<dbReference type="Gene3D" id="2.40.30.10">
    <property type="entry name" value="Translation factors"/>
    <property type="match status" value="1"/>
</dbReference>
<dbReference type="Gene3D" id="1.10.10.10">
    <property type="entry name" value="Winged helix-like DNA-binding domain superfamily/Winged helix DNA-binding domain"/>
    <property type="match status" value="3"/>
</dbReference>
<dbReference type="EMBL" id="CP144374">
    <property type="protein sequence ID" value="XCH48647.1"/>
    <property type="molecule type" value="Genomic_DNA"/>
</dbReference>
<keyword evidence="10" id="KW-0251">Elongation factor</keyword>
<dbReference type="GO" id="GO:0001514">
    <property type="term" value="P:selenocysteine incorporation"/>
    <property type="evidence" value="ECO:0007669"/>
    <property type="project" value="InterPro"/>
</dbReference>
<dbReference type="InterPro" id="IPR015191">
    <property type="entry name" value="SelB_WHD4"/>
</dbReference>
<dbReference type="InterPro" id="IPR005225">
    <property type="entry name" value="Small_GTP-bd"/>
</dbReference>
<dbReference type="SUPFAM" id="SSF50465">
    <property type="entry name" value="EF-Tu/eEF-1alpha/eIF2-gamma C-terminal domain"/>
    <property type="match status" value="1"/>
</dbReference>
<dbReference type="PROSITE" id="PS51722">
    <property type="entry name" value="G_TR_2"/>
    <property type="match status" value="1"/>
</dbReference>
<dbReference type="GO" id="GO:0005829">
    <property type="term" value="C:cytosol"/>
    <property type="evidence" value="ECO:0007669"/>
    <property type="project" value="TreeGrafter"/>
</dbReference>
<dbReference type="KEGG" id="tob:V4D31_00495"/>
<dbReference type="InterPro" id="IPR057335">
    <property type="entry name" value="Beta-barrel_SelB"/>
</dbReference>
<protein>
    <recommendedName>
        <fullName evidence="2">Selenocysteine-specific elongation factor</fullName>
    </recommendedName>
    <alternativeName>
        <fullName evidence="8">SelB translation factor</fullName>
    </alternativeName>
</protein>